<sequence length="118" mass="13192">MITSLAILIVLASSQGLNLTAEKCGNLNDPCSKKQTCCTGYVCINKDANGTTTQYHCELETTLRYTSIKIKGQHVNTDLNVDTHYDDQVYVDMDMTSRRREKGKGKKGRNNVRNKTNS</sequence>
<evidence type="ECO:0000256" key="1">
    <source>
        <dbReference type="SAM" id="MobiDB-lite"/>
    </source>
</evidence>
<dbReference type="EMBL" id="GEBQ01004699">
    <property type="protein sequence ID" value="JAT35278.1"/>
    <property type="molecule type" value="Transcribed_RNA"/>
</dbReference>
<evidence type="ECO:0000313" key="3">
    <source>
        <dbReference type="EMBL" id="JAT35278.1"/>
    </source>
</evidence>
<gene>
    <name evidence="3" type="ORF">g.15438</name>
</gene>
<accession>A0A1B6MH57</accession>
<feature type="chain" id="PRO_5008588162" description="Prokineticin domain-containing protein" evidence="2">
    <location>
        <begin position="17"/>
        <end position="118"/>
    </location>
</feature>
<evidence type="ECO:0008006" key="4">
    <source>
        <dbReference type="Google" id="ProtNLM"/>
    </source>
</evidence>
<feature type="region of interest" description="Disordered" evidence="1">
    <location>
        <begin position="94"/>
        <end position="118"/>
    </location>
</feature>
<feature type="compositionally biased region" description="Basic residues" evidence="1">
    <location>
        <begin position="99"/>
        <end position="112"/>
    </location>
</feature>
<reference evidence="3" key="1">
    <citation type="submission" date="2015-11" db="EMBL/GenBank/DDBJ databases">
        <title>De novo transcriptome assembly of four potential Pierce s Disease insect vectors from Arizona vineyards.</title>
        <authorList>
            <person name="Tassone E.E."/>
        </authorList>
    </citation>
    <scope>NUCLEOTIDE SEQUENCE</scope>
</reference>
<protein>
    <recommendedName>
        <fullName evidence="4">Prokineticin domain-containing protein</fullName>
    </recommendedName>
</protein>
<name>A0A1B6MH57_9HEMI</name>
<organism evidence="3">
    <name type="scientific">Graphocephala atropunctata</name>
    <dbReference type="NCBI Taxonomy" id="36148"/>
    <lineage>
        <taxon>Eukaryota</taxon>
        <taxon>Metazoa</taxon>
        <taxon>Ecdysozoa</taxon>
        <taxon>Arthropoda</taxon>
        <taxon>Hexapoda</taxon>
        <taxon>Insecta</taxon>
        <taxon>Pterygota</taxon>
        <taxon>Neoptera</taxon>
        <taxon>Paraneoptera</taxon>
        <taxon>Hemiptera</taxon>
        <taxon>Auchenorrhyncha</taxon>
        <taxon>Membracoidea</taxon>
        <taxon>Cicadellidae</taxon>
        <taxon>Cicadellinae</taxon>
        <taxon>Cicadellini</taxon>
        <taxon>Graphocephala</taxon>
    </lineage>
</organism>
<evidence type="ECO:0000256" key="2">
    <source>
        <dbReference type="SAM" id="SignalP"/>
    </source>
</evidence>
<proteinExistence type="predicted"/>
<feature type="signal peptide" evidence="2">
    <location>
        <begin position="1"/>
        <end position="16"/>
    </location>
</feature>
<keyword evidence="2" id="KW-0732">Signal</keyword>
<dbReference type="AlphaFoldDB" id="A0A1B6MH57"/>